<protein>
    <submittedName>
        <fullName evidence="3">Tfp pilus assembly protein PilO</fullName>
    </submittedName>
</protein>
<dbReference type="Proteomes" id="UP000031518">
    <property type="component" value="Unassembled WGS sequence"/>
</dbReference>
<evidence type="ECO:0000256" key="1">
    <source>
        <dbReference type="SAM" id="Coils"/>
    </source>
</evidence>
<dbReference type="STRING" id="454194.PYK22_02221"/>
<keyword evidence="4" id="KW-1185">Reference proteome</keyword>
<dbReference type="GO" id="GO:0043683">
    <property type="term" value="P:type IV pilus assembly"/>
    <property type="evidence" value="ECO:0007669"/>
    <property type="project" value="InterPro"/>
</dbReference>
<dbReference type="EMBL" id="CBXV010000007">
    <property type="protein sequence ID" value="CDM66207.1"/>
    <property type="molecule type" value="Genomic_DNA"/>
</dbReference>
<feature type="coiled-coil region" evidence="1">
    <location>
        <begin position="42"/>
        <end position="86"/>
    </location>
</feature>
<evidence type="ECO:0000313" key="3">
    <source>
        <dbReference type="EMBL" id="CDM66207.1"/>
    </source>
</evidence>
<gene>
    <name evidence="3" type="ORF">PYK22_02221</name>
</gene>
<keyword evidence="2" id="KW-0472">Membrane</keyword>
<dbReference type="PANTHER" id="PTHR39555">
    <property type="entry name" value="FIMBRIAL ASSEMBLY PROTEIN PILO-LIKE PROTEIN-RELATED"/>
    <property type="match status" value="1"/>
</dbReference>
<dbReference type="AlphaFoldDB" id="A0A0B6WZR3"/>
<accession>A0A0B6WZR3</accession>
<dbReference type="PANTHER" id="PTHR39555:SF1">
    <property type="entry name" value="TYPE IV PILUS INNER MEMBRANE COMPONENT PILO"/>
    <property type="match status" value="1"/>
</dbReference>
<dbReference type="Gene3D" id="3.30.70.60">
    <property type="match status" value="1"/>
</dbReference>
<dbReference type="RefSeq" id="WP_041977190.1">
    <property type="nucleotide sequence ID" value="NZ_CBXV010000007.1"/>
</dbReference>
<reference evidence="3 4" key="1">
    <citation type="submission" date="2013-12" db="EMBL/GenBank/DDBJ databases">
        <authorList>
            <person name="Stott M."/>
        </authorList>
    </citation>
    <scope>NUCLEOTIDE SEQUENCE [LARGE SCALE GENOMIC DNA]</scope>
    <source>
        <strain evidence="3 4">K22</strain>
    </source>
</reference>
<dbReference type="OrthoDB" id="1680908at2"/>
<sequence>MGRFKKILCVPWYKQLVIFSLVALLIYGAFRYFVTQSTWDEAENLRAQAEQLRRENALAQIASQRINEFRAAYARAEADYADLKALLPEQRELTNVLDGLLRNARGRLIVRRFTPKDDINQDFYSGKPIEVEVSGSYNNLGNFFADMATYHRIVSITDFRIMSAPEQASGRTIDAQFLLTAYYVSPERLQQAVSIQKQPNQTPPAAAGAR</sequence>
<dbReference type="InterPro" id="IPR007445">
    <property type="entry name" value="PilO"/>
</dbReference>
<dbReference type="GO" id="GO:0043107">
    <property type="term" value="P:type IV pilus-dependent motility"/>
    <property type="evidence" value="ECO:0007669"/>
    <property type="project" value="InterPro"/>
</dbReference>
<evidence type="ECO:0000256" key="2">
    <source>
        <dbReference type="SAM" id="Phobius"/>
    </source>
</evidence>
<name>A0A0B6WZR3_9BACT</name>
<proteinExistence type="predicted"/>
<organism evidence="3 4">
    <name type="scientific">Pyrinomonas methylaliphatogenes</name>
    <dbReference type="NCBI Taxonomy" id="454194"/>
    <lineage>
        <taxon>Bacteria</taxon>
        <taxon>Pseudomonadati</taxon>
        <taxon>Acidobacteriota</taxon>
        <taxon>Blastocatellia</taxon>
        <taxon>Blastocatellales</taxon>
        <taxon>Pyrinomonadaceae</taxon>
        <taxon>Pyrinomonas</taxon>
    </lineage>
</organism>
<keyword evidence="2" id="KW-0812">Transmembrane</keyword>
<dbReference type="Pfam" id="PF04350">
    <property type="entry name" value="PilO"/>
    <property type="match status" value="1"/>
</dbReference>
<keyword evidence="2" id="KW-1133">Transmembrane helix</keyword>
<evidence type="ECO:0000313" key="4">
    <source>
        <dbReference type="Proteomes" id="UP000031518"/>
    </source>
</evidence>
<reference evidence="3 4" key="2">
    <citation type="submission" date="2015-01" db="EMBL/GenBank/DDBJ databases">
        <title>Complete genome sequence of Pyrinomonas methylaliphatogenes type strain K22T.</title>
        <authorList>
            <person name="Lee K.C.Y."/>
            <person name="Power J.F."/>
            <person name="Dunfield P.F."/>
            <person name="Morgan X.C."/>
            <person name="Huttenhower C."/>
            <person name="Stott M.B."/>
        </authorList>
    </citation>
    <scope>NUCLEOTIDE SEQUENCE [LARGE SCALE GENOMIC DNA]</scope>
    <source>
        <strain evidence="3 4">K22</strain>
    </source>
</reference>
<keyword evidence="1" id="KW-0175">Coiled coil</keyword>
<dbReference type="InterPro" id="IPR014717">
    <property type="entry name" value="Transl_elong_EF1B/ribsomal_bS6"/>
</dbReference>
<feature type="transmembrane region" description="Helical" evidence="2">
    <location>
        <begin position="12"/>
        <end position="34"/>
    </location>
</feature>